<sequence length="169" mass="19061">MEGSRPNVGDTSSIAPQKKGKGNKDCKRKRTLTEVVDDDEDADVNGDGDGGKSKVTIILTSRCKKCGKVYNTDMVFDPRYKFQFVEWCYVELYGEGSMECMNVREELFALFDEYMGNTSKGSSSQTISSCPRSDVNQELNPIRKSTDFLKKHLTLCGLRSWFGSREHLN</sequence>
<evidence type="ECO:0000256" key="1">
    <source>
        <dbReference type="SAM" id="MobiDB-lite"/>
    </source>
</evidence>
<dbReference type="AlphaFoldDB" id="A0ABC8RDE6"/>
<dbReference type="Proteomes" id="UP001642360">
    <property type="component" value="Unassembled WGS sequence"/>
</dbReference>
<organism evidence="3 4">
    <name type="scientific">Ilex paraguariensis</name>
    <name type="common">yerba mate</name>
    <dbReference type="NCBI Taxonomy" id="185542"/>
    <lineage>
        <taxon>Eukaryota</taxon>
        <taxon>Viridiplantae</taxon>
        <taxon>Streptophyta</taxon>
        <taxon>Embryophyta</taxon>
        <taxon>Tracheophyta</taxon>
        <taxon>Spermatophyta</taxon>
        <taxon>Magnoliopsida</taxon>
        <taxon>eudicotyledons</taxon>
        <taxon>Gunneridae</taxon>
        <taxon>Pentapetalae</taxon>
        <taxon>asterids</taxon>
        <taxon>campanulids</taxon>
        <taxon>Aquifoliales</taxon>
        <taxon>Aquifoliaceae</taxon>
        <taxon>Ilex</taxon>
    </lineage>
</organism>
<dbReference type="Pfam" id="PF14372">
    <property type="entry name" value="hAT-like_RNase-H"/>
    <property type="match status" value="1"/>
</dbReference>
<proteinExistence type="predicted"/>
<protein>
    <recommendedName>
        <fullName evidence="2">hAT-like transposase RNase-H fold domain-containing protein</fullName>
    </recommendedName>
</protein>
<reference evidence="3 4" key="1">
    <citation type="submission" date="2024-02" db="EMBL/GenBank/DDBJ databases">
        <authorList>
            <person name="Vignale AGUSTIN F."/>
            <person name="Sosa J E."/>
            <person name="Modenutti C."/>
        </authorList>
    </citation>
    <scope>NUCLEOTIDE SEQUENCE [LARGE SCALE GENOMIC DNA]</scope>
</reference>
<evidence type="ECO:0000259" key="2">
    <source>
        <dbReference type="Pfam" id="PF14372"/>
    </source>
</evidence>
<evidence type="ECO:0000313" key="4">
    <source>
        <dbReference type="Proteomes" id="UP001642360"/>
    </source>
</evidence>
<name>A0ABC8RDE6_9AQUA</name>
<comment type="caution">
    <text evidence="3">The sequence shown here is derived from an EMBL/GenBank/DDBJ whole genome shotgun (WGS) entry which is preliminary data.</text>
</comment>
<dbReference type="InterPro" id="IPR025525">
    <property type="entry name" value="hAT-like_transposase_RNase-H"/>
</dbReference>
<evidence type="ECO:0000313" key="3">
    <source>
        <dbReference type="EMBL" id="CAK9140097.1"/>
    </source>
</evidence>
<keyword evidence="4" id="KW-1185">Reference proteome</keyword>
<gene>
    <name evidence="3" type="ORF">ILEXP_LOCUS7522</name>
</gene>
<dbReference type="EMBL" id="CAUOFW020001013">
    <property type="protein sequence ID" value="CAK9140097.1"/>
    <property type="molecule type" value="Genomic_DNA"/>
</dbReference>
<feature type="compositionally biased region" description="Basic residues" evidence="1">
    <location>
        <begin position="18"/>
        <end position="30"/>
    </location>
</feature>
<feature type="region of interest" description="Disordered" evidence="1">
    <location>
        <begin position="1"/>
        <end position="32"/>
    </location>
</feature>
<feature type="domain" description="hAT-like transposase RNase-H fold" evidence="2">
    <location>
        <begin position="64"/>
        <end position="114"/>
    </location>
</feature>
<accession>A0ABC8RDE6</accession>